<gene>
    <name evidence="8" type="ORF">CFN03_02260</name>
    <name evidence="7" type="ORF">F7P68_0000385</name>
    <name evidence="6" type="ORF">SN16_00380</name>
</gene>
<evidence type="ECO:0000313" key="11">
    <source>
        <dbReference type="Proteomes" id="UP000527860"/>
    </source>
</evidence>
<evidence type="ECO:0000313" key="7">
    <source>
        <dbReference type="EMBL" id="MDB0578992.1"/>
    </source>
</evidence>
<dbReference type="EMBL" id="JABEVU030000001">
    <property type="protein sequence ID" value="MDB0578992.1"/>
    <property type="molecule type" value="Genomic_DNA"/>
</dbReference>
<name>A0A0C2HJI2_9STAP</name>
<sequence length="260" mass="29213">MDHPIFELKNISYTYRDKMETTPALKDINLSIHKGDFVALVGPNGSGKTTLIKLILGVLKLQSGEIYINGNSLRNFQAWQEVGYVSQKSNSFSKGFPATVSEVVLSGLTKAKGLFKRFRKEDYRKLEEVLDLLNISHLKDKNISLLSGGQTQRVFIARALINNPSILVLDEPTVGIDAKHVKEFYDVLFRLKEQSVTILLVTHDIGVVVDHADEVACLNEHLHFHGTNHEFKNLGEAELSKIYGFPLQLVSHDHERACCE</sequence>
<dbReference type="PROSITE" id="PS50893">
    <property type="entry name" value="ABC_TRANSPORTER_2"/>
    <property type="match status" value="1"/>
</dbReference>
<dbReference type="Pfam" id="PF00005">
    <property type="entry name" value="ABC_tran"/>
    <property type="match status" value="1"/>
</dbReference>
<accession>A0A0C2HJI2</accession>
<dbReference type="EMBL" id="NPEZ01000001">
    <property type="protein sequence ID" value="OZT78127.1"/>
    <property type="molecule type" value="Genomic_DNA"/>
</dbReference>
<reference evidence="8 10" key="2">
    <citation type="submission" date="2017-07" db="EMBL/GenBank/DDBJ databases">
        <title>Shotgun whole genome sequences of three halophilic bacterial isolates.</title>
        <authorList>
            <person name="Pozzo T."/>
            <person name="Higdon S.M."/>
            <person name="Quillaguaman J."/>
        </authorList>
    </citation>
    <scope>NUCLEOTIDE SEQUENCE [LARGE SCALE GENOMIC DNA]</scope>
    <source>
        <strain evidence="8 10">BU-1</strain>
    </source>
</reference>
<evidence type="ECO:0000256" key="2">
    <source>
        <dbReference type="ARBA" id="ARBA00022448"/>
    </source>
</evidence>
<comment type="similarity">
    <text evidence="1">Belongs to the ABC transporter superfamily.</text>
</comment>
<dbReference type="InterPro" id="IPR003593">
    <property type="entry name" value="AAA+_ATPase"/>
</dbReference>
<dbReference type="CDD" id="cd03235">
    <property type="entry name" value="ABC_Metallic_Cations"/>
    <property type="match status" value="1"/>
</dbReference>
<dbReference type="GO" id="GO:0005524">
    <property type="term" value="F:ATP binding"/>
    <property type="evidence" value="ECO:0007669"/>
    <property type="project" value="UniProtKB-KW"/>
</dbReference>
<evidence type="ECO:0000256" key="3">
    <source>
        <dbReference type="ARBA" id="ARBA00022741"/>
    </source>
</evidence>
<dbReference type="OrthoDB" id="9806726at2"/>
<dbReference type="Proteomes" id="UP000527860">
    <property type="component" value="Unassembled WGS sequence"/>
</dbReference>
<evidence type="ECO:0000256" key="1">
    <source>
        <dbReference type="ARBA" id="ARBA00005417"/>
    </source>
</evidence>
<organism evidence="6 9">
    <name type="scientific">Salinicoccus roseus</name>
    <dbReference type="NCBI Taxonomy" id="45670"/>
    <lineage>
        <taxon>Bacteria</taxon>
        <taxon>Bacillati</taxon>
        <taxon>Bacillota</taxon>
        <taxon>Bacilli</taxon>
        <taxon>Bacillales</taxon>
        <taxon>Staphylococcaceae</taxon>
        <taxon>Salinicoccus</taxon>
    </lineage>
</organism>
<dbReference type="STRING" id="45670.SN16_00380"/>
<dbReference type="InterPro" id="IPR050153">
    <property type="entry name" value="Metal_Ion_Import_ABC"/>
</dbReference>
<protein>
    <submittedName>
        <fullName evidence="7">Metal ABC transporter ATP-binding protein</fullName>
    </submittedName>
    <submittedName>
        <fullName evidence="6">Zinc ABC transporter ATP-binding protein</fullName>
    </submittedName>
</protein>
<reference evidence="7" key="4">
    <citation type="submission" date="2022-12" db="EMBL/GenBank/DDBJ databases">
        <title>Genome analysis and biological profiling of marine Salinicoccus roseus MOSEL-ME25.</title>
        <authorList>
            <person name="Mirza F.T."/>
            <person name="Xie Y."/>
            <person name="Shinwari Z.K."/>
        </authorList>
    </citation>
    <scope>NUCLEOTIDE SEQUENCE</scope>
    <source>
        <strain evidence="7">MOSEL-ME25</strain>
    </source>
</reference>
<dbReference type="InterPro" id="IPR003439">
    <property type="entry name" value="ABC_transporter-like_ATP-bd"/>
</dbReference>
<dbReference type="Proteomes" id="UP000031546">
    <property type="component" value="Unassembled WGS sequence"/>
</dbReference>
<keyword evidence="3" id="KW-0547">Nucleotide-binding</keyword>
<dbReference type="InterPro" id="IPR027417">
    <property type="entry name" value="P-loop_NTPase"/>
</dbReference>
<evidence type="ECO:0000313" key="8">
    <source>
        <dbReference type="EMBL" id="OZT78127.1"/>
    </source>
</evidence>
<proteinExistence type="inferred from homology"/>
<dbReference type="PANTHER" id="PTHR42734">
    <property type="entry name" value="METAL TRANSPORT SYSTEM ATP-BINDING PROTEIN TM_0124-RELATED"/>
    <property type="match status" value="1"/>
</dbReference>
<dbReference type="PANTHER" id="PTHR42734:SF17">
    <property type="entry name" value="METAL TRANSPORT SYSTEM ATP-BINDING PROTEIN TM_0124-RELATED"/>
    <property type="match status" value="1"/>
</dbReference>
<dbReference type="Gene3D" id="3.40.50.300">
    <property type="entry name" value="P-loop containing nucleotide triphosphate hydrolases"/>
    <property type="match status" value="1"/>
</dbReference>
<evidence type="ECO:0000313" key="9">
    <source>
        <dbReference type="Proteomes" id="UP000031546"/>
    </source>
</evidence>
<dbReference type="SMART" id="SM00382">
    <property type="entry name" value="AAA"/>
    <property type="match status" value="1"/>
</dbReference>
<feature type="domain" description="ABC transporter" evidence="5">
    <location>
        <begin position="6"/>
        <end position="244"/>
    </location>
</feature>
<reference evidence="6 9" key="1">
    <citation type="submission" date="2015-01" db="EMBL/GenBank/DDBJ databases">
        <title>Genome sequences of high lactate-tolerant strain Salinicoccus roseus W12 with industrial interest.</title>
        <authorList>
            <person name="Wang H."/>
            <person name="Yu B."/>
        </authorList>
    </citation>
    <scope>NUCLEOTIDE SEQUENCE [LARGE SCALE GENOMIC DNA]</scope>
    <source>
        <strain evidence="6 9">W12</strain>
    </source>
</reference>
<comment type="caution">
    <text evidence="6">The sequence shown here is derived from an EMBL/GenBank/DDBJ whole genome shotgun (WGS) entry which is preliminary data.</text>
</comment>
<keyword evidence="11" id="KW-1185">Reference proteome</keyword>
<evidence type="ECO:0000313" key="10">
    <source>
        <dbReference type="Proteomes" id="UP000216682"/>
    </source>
</evidence>
<evidence type="ECO:0000256" key="4">
    <source>
        <dbReference type="ARBA" id="ARBA00022840"/>
    </source>
</evidence>
<keyword evidence="2" id="KW-0813">Transport</keyword>
<dbReference type="SUPFAM" id="SSF52540">
    <property type="entry name" value="P-loop containing nucleoside triphosphate hydrolases"/>
    <property type="match status" value="1"/>
</dbReference>
<dbReference type="Proteomes" id="UP000216682">
    <property type="component" value="Unassembled WGS sequence"/>
</dbReference>
<evidence type="ECO:0000259" key="5">
    <source>
        <dbReference type="PROSITE" id="PS50893"/>
    </source>
</evidence>
<dbReference type="EMBL" id="JXII01000001">
    <property type="protein sequence ID" value="KIH71859.1"/>
    <property type="molecule type" value="Genomic_DNA"/>
</dbReference>
<keyword evidence="4 6" id="KW-0067">ATP-binding</keyword>
<dbReference type="FunFam" id="3.40.50.300:FF:000134">
    <property type="entry name" value="Iron-enterobactin ABC transporter ATP-binding protein"/>
    <property type="match status" value="1"/>
</dbReference>
<dbReference type="GO" id="GO:0016887">
    <property type="term" value="F:ATP hydrolysis activity"/>
    <property type="evidence" value="ECO:0007669"/>
    <property type="project" value="InterPro"/>
</dbReference>
<dbReference type="GeneID" id="77843995"/>
<dbReference type="AlphaFoldDB" id="A0A0C2HJI2"/>
<reference evidence="7" key="3">
    <citation type="submission" date="2020-04" db="EMBL/GenBank/DDBJ databases">
        <authorList>
            <person name="Tanveer F."/>
            <person name="Xie Y."/>
            <person name="Shinwari Z.K."/>
        </authorList>
    </citation>
    <scope>NUCLEOTIDE SEQUENCE</scope>
    <source>
        <strain evidence="7">MOSEL-ME25</strain>
    </source>
</reference>
<dbReference type="RefSeq" id="WP_040104635.1">
    <property type="nucleotide sequence ID" value="NZ_BMCA01000001.1"/>
</dbReference>
<evidence type="ECO:0000313" key="6">
    <source>
        <dbReference type="EMBL" id="KIH71859.1"/>
    </source>
</evidence>